<evidence type="ECO:0000313" key="2">
    <source>
        <dbReference type="EMBL" id="GHO86395.1"/>
    </source>
</evidence>
<reference evidence="2 3" key="1">
    <citation type="journal article" date="2021" name="Int. J. Syst. Evol. Microbiol.">
        <title>Reticulibacter mediterranei gen. nov., sp. nov., within the new family Reticulibacteraceae fam. nov., and Ktedonospora formicarum gen. nov., sp. nov., Ktedonobacter robiniae sp. nov., Dictyobacter formicarum sp. nov. and Dictyobacter arantiisoli sp. nov., belonging to the class Ktedonobacteria.</title>
        <authorList>
            <person name="Yabe S."/>
            <person name="Zheng Y."/>
            <person name="Wang C.M."/>
            <person name="Sakai Y."/>
            <person name="Abe K."/>
            <person name="Yokota A."/>
            <person name="Donadio S."/>
            <person name="Cavaletti L."/>
            <person name="Monciardini P."/>
        </authorList>
    </citation>
    <scope>NUCLEOTIDE SEQUENCE [LARGE SCALE GENOMIC DNA]</scope>
    <source>
        <strain evidence="2 3">SOSP1-9</strain>
    </source>
</reference>
<feature type="domain" description="3-keto-alpha-glucoside-1,2-lyase/3-keto-2-hydroxy-glucal hydratase" evidence="1">
    <location>
        <begin position="106"/>
        <end position="243"/>
    </location>
</feature>
<dbReference type="Gene3D" id="2.60.120.560">
    <property type="entry name" value="Exo-inulinase, domain 1"/>
    <property type="match status" value="1"/>
</dbReference>
<dbReference type="Pfam" id="PF06439">
    <property type="entry name" value="3keto-disac_hyd"/>
    <property type="match status" value="1"/>
</dbReference>
<comment type="caution">
    <text evidence="2">The sequence shown here is derived from an EMBL/GenBank/DDBJ whole genome shotgun (WGS) entry which is preliminary data.</text>
</comment>
<evidence type="ECO:0000259" key="1">
    <source>
        <dbReference type="Pfam" id="PF06439"/>
    </source>
</evidence>
<gene>
    <name evidence="2" type="ORF">KSZ_44010</name>
</gene>
<dbReference type="EMBL" id="BNJJ01000012">
    <property type="protein sequence ID" value="GHO86395.1"/>
    <property type="molecule type" value="Genomic_DNA"/>
</dbReference>
<sequence length="258" mass="28104">MPGFIGQLCLPLGRQSQGSEKMMHNFIKRLRASTGITILAFLSFWIASCGTIGGTTSVKPTQPPHVPTATPVPAGTLLYESNWSSGLDHWSASPGWKLLGKNLQTEPMDNLSLTIPYQPKVPNYVVEARLQIVHVASNGGNVLIRADKQPGKDGYRAGILNLLSTSVRPNGSHPQVQADIDPFGSMDRDSFEVMDYEPGTQWHTFRIEVSGDRVSLLIDDKSISDAISTKTDTLSEGPIHLTGSRVILRLSSIRITTL</sequence>
<dbReference type="Proteomes" id="UP000635565">
    <property type="component" value="Unassembled WGS sequence"/>
</dbReference>
<protein>
    <recommendedName>
        <fullName evidence="1">3-keto-alpha-glucoside-1,2-lyase/3-keto-2-hydroxy-glucal hydratase domain-containing protein</fullName>
    </recommendedName>
</protein>
<dbReference type="InterPro" id="IPR010496">
    <property type="entry name" value="AL/BT2_dom"/>
</dbReference>
<evidence type="ECO:0000313" key="3">
    <source>
        <dbReference type="Proteomes" id="UP000635565"/>
    </source>
</evidence>
<name>A0ABQ3VJY3_9CHLR</name>
<proteinExistence type="predicted"/>
<accession>A0ABQ3VJY3</accession>
<organism evidence="2 3">
    <name type="scientific">Dictyobacter formicarum</name>
    <dbReference type="NCBI Taxonomy" id="2778368"/>
    <lineage>
        <taxon>Bacteria</taxon>
        <taxon>Bacillati</taxon>
        <taxon>Chloroflexota</taxon>
        <taxon>Ktedonobacteria</taxon>
        <taxon>Ktedonobacterales</taxon>
        <taxon>Dictyobacteraceae</taxon>
        <taxon>Dictyobacter</taxon>
    </lineage>
</organism>
<keyword evidence="3" id="KW-1185">Reference proteome</keyword>